<dbReference type="Proteomes" id="UP000061839">
    <property type="component" value="Chromosome"/>
</dbReference>
<dbReference type="EMBL" id="CP011005">
    <property type="protein sequence ID" value="AJT41979.1"/>
    <property type="molecule type" value="Genomic_DNA"/>
</dbReference>
<dbReference type="STRING" id="1618207.UM93_11510"/>
<keyword evidence="1" id="KW-1133">Transmembrane helix</keyword>
<dbReference type="HOGENOM" id="CLU_163292_2_0_11"/>
<accession>A0A0D4C079</accession>
<proteinExistence type="predicted"/>
<name>A0A0D4C079_9MICC</name>
<dbReference type="OrthoDB" id="5125407at2"/>
<reference evidence="2 3" key="1">
    <citation type="journal article" date="2015" name="Genome Announc.">
        <title>Complete Genome Sequencing of Protease-Producing Novel Arthrobacter sp. Strain IHBB 11108 Using PacBio Single-Molecule Real-Time Sequencing Technology.</title>
        <authorList>
            <person name="Kiran S."/>
            <person name="Swarnkar M.K."/>
            <person name="Pal M."/>
            <person name="Thakur R."/>
            <person name="Tewari R."/>
            <person name="Singh A.K."/>
            <person name="Gulati A."/>
        </authorList>
    </citation>
    <scope>NUCLEOTIDE SEQUENCE [LARGE SCALE GENOMIC DNA]</scope>
    <source>
        <strain evidence="2 3">IHBB 11108</strain>
    </source>
</reference>
<protein>
    <recommendedName>
        <fullName evidence="4">Potassium transporter Trk</fullName>
    </recommendedName>
</protein>
<evidence type="ECO:0000313" key="3">
    <source>
        <dbReference type="Proteomes" id="UP000061839"/>
    </source>
</evidence>
<evidence type="ECO:0000256" key="1">
    <source>
        <dbReference type="SAM" id="Phobius"/>
    </source>
</evidence>
<dbReference type="KEGG" id="ari:UM93_11510"/>
<keyword evidence="1" id="KW-0472">Membrane</keyword>
<sequence>MSETPSSPEPTSDQENLKVSVRRAPKYVPFLVAGGVVGLIATVIVAFAVPNDQYDKGTIFGFFLVLIALVGVGLGGVVALIFDFFGRRRARQAVVEETTELPSEEN</sequence>
<keyword evidence="3" id="KW-1185">Reference proteome</keyword>
<dbReference type="AlphaFoldDB" id="A0A0D4C079"/>
<evidence type="ECO:0000313" key="2">
    <source>
        <dbReference type="EMBL" id="AJT41979.1"/>
    </source>
</evidence>
<gene>
    <name evidence="2" type="ORF">UM93_11510</name>
</gene>
<evidence type="ECO:0008006" key="4">
    <source>
        <dbReference type="Google" id="ProtNLM"/>
    </source>
</evidence>
<keyword evidence="1" id="KW-0812">Transmembrane</keyword>
<dbReference type="PATRIC" id="fig|1618207.4.peg.2332"/>
<feature type="transmembrane region" description="Helical" evidence="1">
    <location>
        <begin position="59"/>
        <end position="82"/>
    </location>
</feature>
<dbReference type="RefSeq" id="WP_045075703.1">
    <property type="nucleotide sequence ID" value="NZ_CP011005.1"/>
</dbReference>
<organism evidence="2 3">
    <name type="scientific">Psychromicrobium lacuslunae</name>
    <dbReference type="NCBI Taxonomy" id="1618207"/>
    <lineage>
        <taxon>Bacteria</taxon>
        <taxon>Bacillati</taxon>
        <taxon>Actinomycetota</taxon>
        <taxon>Actinomycetes</taxon>
        <taxon>Micrococcales</taxon>
        <taxon>Micrococcaceae</taxon>
        <taxon>Psychromicrobium</taxon>
    </lineage>
</organism>
<feature type="transmembrane region" description="Helical" evidence="1">
    <location>
        <begin position="27"/>
        <end position="47"/>
    </location>
</feature>